<dbReference type="Pfam" id="PF16569">
    <property type="entry name" value="GramPos_pilinBB"/>
    <property type="match status" value="1"/>
</dbReference>
<evidence type="ECO:0000313" key="8">
    <source>
        <dbReference type="EMBL" id="RGT84033.1"/>
    </source>
</evidence>
<dbReference type="NCBIfam" id="TIGR04226">
    <property type="entry name" value="RrgB_K2N_iso_D2"/>
    <property type="match status" value="1"/>
</dbReference>
<evidence type="ECO:0000256" key="2">
    <source>
        <dbReference type="SAM" id="Phobius"/>
    </source>
</evidence>
<gene>
    <name evidence="10" type="ORF">DW172_01855</name>
    <name evidence="9" type="ORF">DW753_11950</name>
    <name evidence="8" type="ORF">DWX06_01440</name>
    <name evidence="7" type="ORF">DWY38_01145</name>
    <name evidence="6" type="ORF">DXC13_09565</name>
</gene>
<dbReference type="AlphaFoldDB" id="A0A395V5U1"/>
<keyword evidence="3" id="KW-0732">Signal</keyword>
<dbReference type="Pfam" id="PF17802">
    <property type="entry name" value="SpaA"/>
    <property type="match status" value="1"/>
</dbReference>
<feature type="region of interest" description="Disordered" evidence="1">
    <location>
        <begin position="313"/>
        <end position="332"/>
    </location>
</feature>
<feature type="domain" description="SpaA-like prealbumin fold" evidence="5">
    <location>
        <begin position="343"/>
        <end position="425"/>
    </location>
</feature>
<feature type="signal peptide" evidence="3">
    <location>
        <begin position="1"/>
        <end position="26"/>
    </location>
</feature>
<evidence type="ECO:0000313" key="9">
    <source>
        <dbReference type="EMBL" id="RHE30985.1"/>
    </source>
</evidence>
<name>A0A395V5U1_9FIRM</name>
<feature type="transmembrane region" description="Helical" evidence="2">
    <location>
        <begin position="475"/>
        <end position="494"/>
    </location>
</feature>
<dbReference type="EMBL" id="QSKC01000017">
    <property type="protein sequence ID" value="RHE30985.1"/>
    <property type="molecule type" value="Genomic_DNA"/>
</dbReference>
<evidence type="ECO:0000259" key="4">
    <source>
        <dbReference type="Pfam" id="PF16569"/>
    </source>
</evidence>
<dbReference type="InterPro" id="IPR041033">
    <property type="entry name" value="SpaA_PFL_dom_1"/>
</dbReference>
<protein>
    <submittedName>
        <fullName evidence="7">Isopeptide-forming domain-containing fimbrial protein</fullName>
    </submittedName>
</protein>
<dbReference type="Gene3D" id="2.60.40.10">
    <property type="entry name" value="Immunoglobulins"/>
    <property type="match status" value="1"/>
</dbReference>
<dbReference type="NCBIfam" id="TIGR01167">
    <property type="entry name" value="LPXTG_anchor"/>
    <property type="match status" value="1"/>
</dbReference>
<dbReference type="Proteomes" id="UP000285865">
    <property type="component" value="Unassembled WGS sequence"/>
</dbReference>
<accession>A0A395V5U1</accession>
<dbReference type="Proteomes" id="UP000284296">
    <property type="component" value="Unassembled WGS sequence"/>
</dbReference>
<dbReference type="Proteomes" id="UP000266066">
    <property type="component" value="Unassembled WGS sequence"/>
</dbReference>
<feature type="domain" description="Gram-positive pilin backbone subunit 2 Cna-B-like" evidence="4">
    <location>
        <begin position="205"/>
        <end position="321"/>
    </location>
</feature>
<dbReference type="Proteomes" id="UP000285290">
    <property type="component" value="Unassembled WGS sequence"/>
</dbReference>
<keyword evidence="2" id="KW-0812">Transmembrane</keyword>
<evidence type="ECO:0000313" key="7">
    <source>
        <dbReference type="EMBL" id="RGR56991.1"/>
    </source>
</evidence>
<dbReference type="InterPro" id="IPR013783">
    <property type="entry name" value="Ig-like_fold"/>
</dbReference>
<comment type="caution">
    <text evidence="7">The sequence shown here is derived from an EMBL/GenBank/DDBJ whole genome shotgun (WGS) entry which is preliminary data.</text>
</comment>
<dbReference type="EMBL" id="QRKN01000001">
    <property type="protein sequence ID" value="RHI25461.1"/>
    <property type="molecule type" value="Genomic_DNA"/>
</dbReference>
<feature type="chain" id="PRO_5036334264" evidence="3">
    <location>
        <begin position="27"/>
        <end position="499"/>
    </location>
</feature>
<keyword evidence="2" id="KW-0472">Membrane</keyword>
<dbReference type="InterPro" id="IPR032334">
    <property type="entry name" value="GramPos_pilinBB"/>
</dbReference>
<organism evidence="7 12">
    <name type="scientific">Agathobacter rectalis</name>
    <dbReference type="NCBI Taxonomy" id="39491"/>
    <lineage>
        <taxon>Bacteria</taxon>
        <taxon>Bacillati</taxon>
        <taxon>Bacillota</taxon>
        <taxon>Clostridia</taxon>
        <taxon>Lachnospirales</taxon>
        <taxon>Lachnospiraceae</taxon>
        <taxon>Agathobacter</taxon>
    </lineage>
</organism>
<evidence type="ECO:0000313" key="6">
    <source>
        <dbReference type="EMBL" id="RGM48644.1"/>
    </source>
</evidence>
<dbReference type="EMBL" id="QSTI01000014">
    <property type="protein sequence ID" value="RGM48644.1"/>
    <property type="molecule type" value="Genomic_DNA"/>
</dbReference>
<evidence type="ECO:0000256" key="3">
    <source>
        <dbReference type="SAM" id="SignalP"/>
    </source>
</evidence>
<evidence type="ECO:0000313" key="14">
    <source>
        <dbReference type="Proteomes" id="UP000285290"/>
    </source>
</evidence>
<keyword evidence="2" id="KW-1133">Transmembrane helix</keyword>
<dbReference type="Gene3D" id="2.60.40.740">
    <property type="match status" value="1"/>
</dbReference>
<dbReference type="RefSeq" id="WP_117715138.1">
    <property type="nucleotide sequence ID" value="NZ_DAWDNE010000030.1"/>
</dbReference>
<evidence type="ECO:0000313" key="10">
    <source>
        <dbReference type="EMBL" id="RHI25461.1"/>
    </source>
</evidence>
<reference evidence="11 12" key="1">
    <citation type="submission" date="2018-08" db="EMBL/GenBank/DDBJ databases">
        <title>A genome reference for cultivated species of the human gut microbiota.</title>
        <authorList>
            <person name="Zou Y."/>
            <person name="Xue W."/>
            <person name="Luo G."/>
        </authorList>
    </citation>
    <scope>NUCLEOTIDE SEQUENCE [LARGE SCALE GENOMIC DNA]</scope>
    <source>
        <strain evidence="8 13">AF18-16LB</strain>
        <strain evidence="7 12">AF25-15</strain>
        <strain evidence="10 15">AM16-11</strain>
        <strain evidence="9 14">AM29-10</strain>
        <strain evidence="6 11">OM08-12AT</strain>
    </source>
</reference>
<evidence type="ECO:0000313" key="13">
    <source>
        <dbReference type="Proteomes" id="UP000284296"/>
    </source>
</evidence>
<evidence type="ECO:0000259" key="5">
    <source>
        <dbReference type="Pfam" id="PF17802"/>
    </source>
</evidence>
<evidence type="ECO:0000313" key="15">
    <source>
        <dbReference type="Proteomes" id="UP000285865"/>
    </source>
</evidence>
<dbReference type="InterPro" id="IPR026466">
    <property type="entry name" value="Fim_isopep_form_D2_dom"/>
</dbReference>
<dbReference type="Proteomes" id="UP000260717">
    <property type="component" value="Unassembled WGS sequence"/>
</dbReference>
<dbReference type="EMBL" id="QRUJ01000001">
    <property type="protein sequence ID" value="RGR56991.1"/>
    <property type="molecule type" value="Genomic_DNA"/>
</dbReference>
<evidence type="ECO:0000313" key="12">
    <source>
        <dbReference type="Proteomes" id="UP000266066"/>
    </source>
</evidence>
<proteinExistence type="predicted"/>
<evidence type="ECO:0000256" key="1">
    <source>
        <dbReference type="SAM" id="MobiDB-lite"/>
    </source>
</evidence>
<sequence length="499" mass="53422">MKTIKRSIALVLAMILTLAMSVTVFAEGEGAKKTFTITVNNAKAGHTYEAYQILKGDLSESEKTLSNVGWGSGIQEDKQTDLESNKDAKAYVEKLSGMQSNSSALKAEAQKIAQALSTTAAGSVSVTQDNAKTEITGLEPGYYLIKDKDSSLTGDEAYTEYILNIVANTTITPKTDVPSVEKKVKDTNDTTGDTTGWQDSADYDITDAVPFQLTATLPVNVESYKSYFLKFDDTLSQGLDFNEGTVTVKLGDKDVTSFFTTNYDAAGKKLTFTCDNILAEGFEAKNGDKVVVEYKATLNKNAVIGSKGNPNKVKLEFSNNPNNGGEGDKGETPEDTVIVFTYKVVINKVDENNKALDGAEFTLYKKIKGEADKEIKAVISGDKNDVFTFSGLDDGDYVLKETKTPDEYNTANDIAFTITADHSIESDAPELNSLSGDKVTGNITLKADKAEGSLSTPVQNLKGSVLPSTGGAGRVAIYVIGAILVVGGGIVLVTKKRVK</sequence>
<dbReference type="EMBL" id="QRXG01000002">
    <property type="protein sequence ID" value="RGT84033.1"/>
    <property type="molecule type" value="Genomic_DNA"/>
</dbReference>
<evidence type="ECO:0000313" key="11">
    <source>
        <dbReference type="Proteomes" id="UP000260717"/>
    </source>
</evidence>